<dbReference type="PATRIC" id="fig|1379.3.peg.1258"/>
<organism evidence="1 2">
    <name type="scientific">Gemella haemolysans</name>
    <dbReference type="NCBI Taxonomy" id="1379"/>
    <lineage>
        <taxon>Bacteria</taxon>
        <taxon>Bacillati</taxon>
        <taxon>Bacillota</taxon>
        <taxon>Bacilli</taxon>
        <taxon>Bacillales</taxon>
        <taxon>Gemellaceae</taxon>
        <taxon>Gemella</taxon>
    </lineage>
</organism>
<reference evidence="2" key="1">
    <citation type="submission" date="2016-01" db="EMBL/GenBank/DDBJ databases">
        <authorList>
            <person name="Mitreva M."/>
            <person name="Pepin K.H."/>
            <person name="Mihindukulasuriya K.A."/>
            <person name="Fulton R."/>
            <person name="Fronick C."/>
            <person name="O'Laughlin M."/>
            <person name="Miner T."/>
            <person name="Herter B."/>
            <person name="Rosa B.A."/>
            <person name="Cordes M."/>
            <person name="Tomlinson C."/>
            <person name="Wollam A."/>
            <person name="Palsikar V.B."/>
            <person name="Mardis E.R."/>
            <person name="Wilson R.K."/>
        </authorList>
    </citation>
    <scope>NUCLEOTIDE SEQUENCE [LARGE SCALE GENOMIC DNA]</scope>
    <source>
        <strain evidence="2">DNF01167</strain>
    </source>
</reference>
<name>A0A133ZUH5_9BACL</name>
<feature type="non-terminal residue" evidence="1">
    <location>
        <position position="1"/>
    </location>
</feature>
<accession>A0A133ZUH5</accession>
<sequence length="85" mass="9921">DRYLVIGRLRTVLMSLLIEIFGNIKGVPKITITDNMKPIVNKPRTRYFKGEVNSQFEEFSKDFGFKVIPCKAKSPRKISRAFYYT</sequence>
<evidence type="ECO:0008006" key="3">
    <source>
        <dbReference type="Google" id="ProtNLM"/>
    </source>
</evidence>
<proteinExistence type="predicted"/>
<comment type="caution">
    <text evidence="1">The sequence shown here is derived from an EMBL/GenBank/DDBJ whole genome shotgun (WGS) entry which is preliminary data.</text>
</comment>
<dbReference type="Proteomes" id="UP000070355">
    <property type="component" value="Unassembled WGS sequence"/>
</dbReference>
<evidence type="ECO:0000313" key="1">
    <source>
        <dbReference type="EMBL" id="KXB59094.1"/>
    </source>
</evidence>
<dbReference type="EMBL" id="LSDC01000080">
    <property type="protein sequence ID" value="KXB59094.1"/>
    <property type="molecule type" value="Genomic_DNA"/>
</dbReference>
<protein>
    <recommendedName>
        <fullName evidence="3">Integrase catalytic domain-containing protein</fullName>
    </recommendedName>
</protein>
<gene>
    <name evidence="1" type="ORF">HMPREF3186_01278</name>
</gene>
<dbReference type="AlphaFoldDB" id="A0A133ZUH5"/>
<evidence type="ECO:0000313" key="2">
    <source>
        <dbReference type="Proteomes" id="UP000070355"/>
    </source>
</evidence>